<feature type="domain" description="Secretion system C-terminal sorting" evidence="1">
    <location>
        <begin position="209"/>
        <end position="284"/>
    </location>
</feature>
<dbReference type="NCBIfam" id="TIGR04183">
    <property type="entry name" value="Por_Secre_tail"/>
    <property type="match status" value="1"/>
</dbReference>
<comment type="caution">
    <text evidence="2">The sequence shown here is derived from an EMBL/GenBank/DDBJ whole genome shotgun (WGS) entry which is preliminary data.</text>
</comment>
<keyword evidence="3" id="KW-1185">Reference proteome</keyword>
<sequence>MKLIHLNQNGDSLKSKQFVVNGFNRKESMIGNFNSITPLSDGGFLITATTDTVNAIYPNGSYMGMVVKVDSALKIKWHYVHRTPDVDEYAFTKAKELTDGTILVLGFKFRPSQGGNGFQIYRFSPGGQLKNVYPFTSSICSQVWGITFDALADTTYLIGGRCGNNPPITYGFYVAKVKIPGLPPVVPPFTITATKEETLLTGTNLGQSYPNPTAGEAIIPYTLPKSYGKASIQIREIATGRELRKYELKPGSNSLTVNVSSLSSGLYLYSLVVDEKPVATKKLAVMK</sequence>
<evidence type="ECO:0000259" key="1">
    <source>
        <dbReference type="Pfam" id="PF18962"/>
    </source>
</evidence>
<dbReference type="InterPro" id="IPR026444">
    <property type="entry name" value="Secre_tail"/>
</dbReference>
<evidence type="ECO:0000313" key="3">
    <source>
        <dbReference type="Proteomes" id="UP000644147"/>
    </source>
</evidence>
<dbReference type="Pfam" id="PF18962">
    <property type="entry name" value="Por_Secre_tail"/>
    <property type="match status" value="1"/>
</dbReference>
<evidence type="ECO:0000313" key="2">
    <source>
        <dbReference type="EMBL" id="MBK0403402.1"/>
    </source>
</evidence>
<name>A0ABS1C2K7_9BACT</name>
<proteinExistence type="predicted"/>
<dbReference type="RefSeq" id="WP_200506148.1">
    <property type="nucleotide sequence ID" value="NZ_JAEHFX010000004.1"/>
</dbReference>
<dbReference type="EMBL" id="JAEHFX010000004">
    <property type="protein sequence ID" value="MBK0403402.1"/>
    <property type="molecule type" value="Genomic_DNA"/>
</dbReference>
<reference evidence="2 3" key="1">
    <citation type="submission" date="2020-12" db="EMBL/GenBank/DDBJ databases">
        <title>Bacterial novel species Adhaeribacter sp. BT258 isolated from soil.</title>
        <authorList>
            <person name="Jung H.-Y."/>
        </authorList>
    </citation>
    <scope>NUCLEOTIDE SEQUENCE [LARGE SCALE GENOMIC DNA]</scope>
    <source>
        <strain evidence="2 3">BT258</strain>
    </source>
</reference>
<accession>A0ABS1C2K7</accession>
<protein>
    <submittedName>
        <fullName evidence="2">T9SS type A sorting domain-containing protein</fullName>
    </submittedName>
</protein>
<gene>
    <name evidence="2" type="ORF">I5M27_10425</name>
</gene>
<dbReference type="Proteomes" id="UP000644147">
    <property type="component" value="Unassembled WGS sequence"/>
</dbReference>
<organism evidence="2 3">
    <name type="scientific">Adhaeribacter terrigena</name>
    <dbReference type="NCBI Taxonomy" id="2793070"/>
    <lineage>
        <taxon>Bacteria</taxon>
        <taxon>Pseudomonadati</taxon>
        <taxon>Bacteroidota</taxon>
        <taxon>Cytophagia</taxon>
        <taxon>Cytophagales</taxon>
        <taxon>Hymenobacteraceae</taxon>
        <taxon>Adhaeribacter</taxon>
    </lineage>
</organism>